<organism evidence="2 3">
    <name type="scientific">Streptomyces flaveus</name>
    <dbReference type="NCBI Taxonomy" id="66370"/>
    <lineage>
        <taxon>Bacteria</taxon>
        <taxon>Bacillati</taxon>
        <taxon>Actinomycetota</taxon>
        <taxon>Actinomycetes</taxon>
        <taxon>Kitasatosporales</taxon>
        <taxon>Streptomycetaceae</taxon>
        <taxon>Streptomyces</taxon>
        <taxon>Streptomyces aurantiacus group</taxon>
    </lineage>
</organism>
<reference evidence="2" key="2">
    <citation type="submission" date="2020-09" db="EMBL/GenBank/DDBJ databases">
        <authorList>
            <person name="Sun Q."/>
            <person name="Ohkuma M."/>
        </authorList>
    </citation>
    <scope>NUCLEOTIDE SEQUENCE</scope>
    <source>
        <strain evidence="2">JCM 3035</strain>
    </source>
</reference>
<comment type="caution">
    <text evidence="2">The sequence shown here is derived from an EMBL/GenBank/DDBJ whole genome shotgun (WGS) entry which is preliminary data.</text>
</comment>
<accession>A0A917QY08</accession>
<reference evidence="2" key="1">
    <citation type="journal article" date="2014" name="Int. J. Syst. Evol. Microbiol.">
        <title>Complete genome sequence of Corynebacterium casei LMG S-19264T (=DSM 44701T), isolated from a smear-ripened cheese.</title>
        <authorList>
            <consortium name="US DOE Joint Genome Institute (JGI-PGF)"/>
            <person name="Walter F."/>
            <person name="Albersmeier A."/>
            <person name="Kalinowski J."/>
            <person name="Ruckert C."/>
        </authorList>
    </citation>
    <scope>NUCLEOTIDE SEQUENCE</scope>
    <source>
        <strain evidence="2">JCM 3035</strain>
    </source>
</reference>
<feature type="transmembrane region" description="Helical" evidence="1">
    <location>
        <begin position="26"/>
        <end position="49"/>
    </location>
</feature>
<dbReference type="Proteomes" id="UP000637788">
    <property type="component" value="Unassembled WGS sequence"/>
</dbReference>
<name>A0A917QY08_9ACTN</name>
<evidence type="ECO:0000313" key="2">
    <source>
        <dbReference type="EMBL" id="GGK74691.1"/>
    </source>
</evidence>
<feature type="transmembrane region" description="Helical" evidence="1">
    <location>
        <begin position="61"/>
        <end position="88"/>
    </location>
</feature>
<keyword evidence="1" id="KW-1133">Transmembrane helix</keyword>
<keyword evidence="1" id="KW-0472">Membrane</keyword>
<proteinExistence type="predicted"/>
<evidence type="ECO:0000256" key="1">
    <source>
        <dbReference type="SAM" id="Phobius"/>
    </source>
</evidence>
<dbReference type="EMBL" id="BMPQ01000009">
    <property type="protein sequence ID" value="GGK74691.1"/>
    <property type="molecule type" value="Genomic_DNA"/>
</dbReference>
<sequence length="113" mass="12224">MPGPPGGYGPPRFQEVSAGYRRWAGVLLWLAIAVAVLMVVAFVASIVFLVKADADVDNAVYGYLAIFLWFGIAAAIPVLLALGIPAIVMTRRVRQQERLGHDAVYRGLKVGEQ</sequence>
<evidence type="ECO:0000313" key="3">
    <source>
        <dbReference type="Proteomes" id="UP000637788"/>
    </source>
</evidence>
<protein>
    <submittedName>
        <fullName evidence="2">Uncharacterized protein</fullName>
    </submittedName>
</protein>
<keyword evidence="3" id="KW-1185">Reference proteome</keyword>
<keyword evidence="1" id="KW-0812">Transmembrane</keyword>
<gene>
    <name evidence="2" type="ORF">GCM10010094_39570</name>
</gene>
<dbReference type="AlphaFoldDB" id="A0A917QY08"/>